<sequence length="301" mass="33411">MPQDNANGAGAEDAWDTHIHVFEPEKYPYSPNRSYTPAAAPLEDYLADATGCRNIVIVQGTAAATLLDRLQRQPPPASGGRLRGLAVMDLDEHTDGQLDNMHSAGVRGVRMHLVSCGFGHQDDNDAVSPKLKTTAQRLSRLGWVLDLFTHPKAWAAAAHTIRALPRSTKIVADHWAGFRPGDEDTPEFAAFLALVRDGRVHVKLSAFERQYHGHARGMAALKRMGQMLVAANSDRVLYASDWPNTALASSREGRSAEDKLRIVEDGRYPPRRAHVDALRKWMGNETIWRKIRVETPSRLFI</sequence>
<organism evidence="1 2">
    <name type="scientific">Trichothecium roseum</name>
    <dbReference type="NCBI Taxonomy" id="47278"/>
    <lineage>
        <taxon>Eukaryota</taxon>
        <taxon>Fungi</taxon>
        <taxon>Dikarya</taxon>
        <taxon>Ascomycota</taxon>
        <taxon>Pezizomycotina</taxon>
        <taxon>Sordariomycetes</taxon>
        <taxon>Hypocreomycetidae</taxon>
        <taxon>Hypocreales</taxon>
        <taxon>Hypocreales incertae sedis</taxon>
        <taxon>Trichothecium</taxon>
    </lineage>
</organism>
<name>A0ACC0UQ42_9HYPO</name>
<reference evidence="1" key="1">
    <citation type="submission" date="2022-10" db="EMBL/GenBank/DDBJ databases">
        <title>Complete Genome of Trichothecium roseum strain YXFP-22015, a Plant Pathogen Isolated from Citrus.</title>
        <authorList>
            <person name="Wang Y."/>
            <person name="Zhu L."/>
        </authorList>
    </citation>
    <scope>NUCLEOTIDE SEQUENCE</scope>
    <source>
        <strain evidence="1">YXFP-22015</strain>
    </source>
</reference>
<dbReference type="EMBL" id="CM047949">
    <property type="protein sequence ID" value="KAI9896155.1"/>
    <property type="molecule type" value="Genomic_DNA"/>
</dbReference>
<evidence type="ECO:0000313" key="2">
    <source>
        <dbReference type="Proteomes" id="UP001163324"/>
    </source>
</evidence>
<proteinExistence type="predicted"/>
<evidence type="ECO:0000313" key="1">
    <source>
        <dbReference type="EMBL" id="KAI9896155.1"/>
    </source>
</evidence>
<accession>A0ACC0UQ42</accession>
<gene>
    <name evidence="1" type="ORF">N3K66_009055</name>
</gene>
<protein>
    <submittedName>
        <fullName evidence="1">Uncharacterized protein</fullName>
    </submittedName>
</protein>
<comment type="caution">
    <text evidence="1">The sequence shown here is derived from an EMBL/GenBank/DDBJ whole genome shotgun (WGS) entry which is preliminary data.</text>
</comment>
<dbReference type="Proteomes" id="UP001163324">
    <property type="component" value="Chromosome 10"/>
</dbReference>
<keyword evidence="2" id="KW-1185">Reference proteome</keyword>